<dbReference type="Proteomes" id="UP000676246">
    <property type="component" value="Unassembled WGS sequence"/>
</dbReference>
<comment type="caution">
    <text evidence="1">The sequence shown here is derived from an EMBL/GenBank/DDBJ whole genome shotgun (WGS) entry which is preliminary data.</text>
</comment>
<dbReference type="InterPro" id="IPR027417">
    <property type="entry name" value="P-loop_NTPase"/>
</dbReference>
<sequence length="377" mass="41918">MNDPAFILHIGRHKSGTSSLQAYLAGHPERLAAEGILYPRAGRQGVAHHAVAGVLQQRAMREDPQRADTTLRQFHQALALEWQAQPARRVLLSSEAFQNARAEDVAAAFDPRRSSVIVYLREQADYLVSSYQQVVHARQHAAELAAYGNGTGVDYDHFLAGWEAAWPGAALQVGVYARQALLRSNVIDDFFARLGIEVDASDEPQDRNPSIGGALLELKRLLNARLPVERWPQGLYQAFSHAAGTHPALRRRPALAPALADQVRAHCAASNAEVARRRFDREQLFQHLPTVSHDHALGFEDFRLALQALLQARREVALCVVEALLATAGLDTTRRERIVAQFEADNTEPYRRVLRRLARQGAGGDWVWNFPVPELAE</sequence>
<dbReference type="EMBL" id="JAGQDD010000007">
    <property type="protein sequence ID" value="MBQ0931119.1"/>
    <property type="molecule type" value="Genomic_DNA"/>
</dbReference>
<evidence type="ECO:0008006" key="3">
    <source>
        <dbReference type="Google" id="ProtNLM"/>
    </source>
</evidence>
<proteinExistence type="predicted"/>
<reference evidence="1 2" key="1">
    <citation type="submission" date="2021-04" db="EMBL/GenBank/DDBJ databases">
        <title>The genome sequence of Ideonella sp. 3Y2.</title>
        <authorList>
            <person name="Liu Y."/>
        </authorList>
    </citation>
    <scope>NUCLEOTIDE SEQUENCE [LARGE SCALE GENOMIC DNA]</scope>
    <source>
        <strain evidence="1 2">3Y2</strain>
    </source>
</reference>
<evidence type="ECO:0000313" key="2">
    <source>
        <dbReference type="Proteomes" id="UP000676246"/>
    </source>
</evidence>
<organism evidence="1 2">
    <name type="scientific">Ideonella alba</name>
    <dbReference type="NCBI Taxonomy" id="2824118"/>
    <lineage>
        <taxon>Bacteria</taxon>
        <taxon>Pseudomonadati</taxon>
        <taxon>Pseudomonadota</taxon>
        <taxon>Betaproteobacteria</taxon>
        <taxon>Burkholderiales</taxon>
        <taxon>Sphaerotilaceae</taxon>
        <taxon>Ideonella</taxon>
    </lineage>
</organism>
<dbReference type="AlphaFoldDB" id="A0A940Y6M8"/>
<accession>A0A940Y6M8</accession>
<gene>
    <name evidence="1" type="ORF">KAK03_11535</name>
</gene>
<evidence type="ECO:0000313" key="1">
    <source>
        <dbReference type="EMBL" id="MBQ0931119.1"/>
    </source>
</evidence>
<keyword evidence="2" id="KW-1185">Reference proteome</keyword>
<dbReference type="Gene3D" id="3.40.50.300">
    <property type="entry name" value="P-loop containing nucleotide triphosphate hydrolases"/>
    <property type="match status" value="1"/>
</dbReference>
<dbReference type="SUPFAM" id="SSF52540">
    <property type="entry name" value="P-loop containing nucleoside triphosphate hydrolases"/>
    <property type="match status" value="1"/>
</dbReference>
<dbReference type="RefSeq" id="WP_210854107.1">
    <property type="nucleotide sequence ID" value="NZ_JAGQDD010000007.1"/>
</dbReference>
<protein>
    <recommendedName>
        <fullName evidence="3">Sulfotransferase</fullName>
    </recommendedName>
</protein>
<name>A0A940Y6M8_9BURK</name>